<reference evidence="10" key="2">
    <citation type="submission" date="2020-09" db="EMBL/GenBank/DDBJ databases">
        <authorList>
            <person name="Sun Q."/>
            <person name="Zhou Y."/>
        </authorList>
    </citation>
    <scope>NUCLEOTIDE SEQUENCE</scope>
    <source>
        <strain evidence="10">CGMCC 1.15371</strain>
    </source>
</reference>
<dbReference type="HAMAP" id="MF_00912">
    <property type="entry name" value="DivIB"/>
    <property type="match status" value="1"/>
</dbReference>
<evidence type="ECO:0000259" key="9">
    <source>
        <dbReference type="PROSITE" id="PS51779"/>
    </source>
</evidence>
<evidence type="ECO:0000256" key="5">
    <source>
        <dbReference type="ARBA" id="ARBA00022989"/>
    </source>
</evidence>
<dbReference type="PANTHER" id="PTHR37820">
    <property type="entry name" value="CELL DIVISION PROTEIN DIVIB"/>
    <property type="match status" value="1"/>
</dbReference>
<evidence type="ECO:0000256" key="6">
    <source>
        <dbReference type="ARBA" id="ARBA00023136"/>
    </source>
</evidence>
<evidence type="ECO:0000313" key="11">
    <source>
        <dbReference type="Proteomes" id="UP000628775"/>
    </source>
</evidence>
<sequence length="263" mass="29748">MKHMPEKKVIQLEDRIPKLKAQRKQKANRRMIFYLTILFILILAVVYFESPLSNVHTLSIKGNDYVSKQQIARQSGVTKHSKIWDIDEQKIERSLKKLPMIKHADVQSHFPGTVTIAITEYTKVAYLQKDDRYYPVLSSGKIMNDVSGKALPSSAPIIKGVEQGKPLKAVTKQIMALNPAIKHGISEIVSAPSKYYDDELHLYMNDGNEVIVTTSRLASKLNHFYPSVTSTLKDNERGILDLTVGQVFTPYEKSKKSSDKSSE</sequence>
<dbReference type="AlphaFoldDB" id="A0A8J2VUD2"/>
<keyword evidence="6 8" id="KW-0472">Membrane</keyword>
<keyword evidence="2 8" id="KW-1003">Cell membrane</keyword>
<evidence type="ECO:0000313" key="10">
    <source>
        <dbReference type="EMBL" id="GGE41372.1"/>
    </source>
</evidence>
<dbReference type="Gene3D" id="3.40.50.10960">
    <property type="match status" value="1"/>
</dbReference>
<keyword evidence="5 8" id="KW-1133">Transmembrane helix</keyword>
<dbReference type="InterPro" id="IPR013685">
    <property type="entry name" value="POTRA_FtsQ_type"/>
</dbReference>
<comment type="similarity">
    <text evidence="8">Belongs to the FtsQ/DivIB family. DivIB subfamily.</text>
</comment>
<dbReference type="GO" id="GO:0043093">
    <property type="term" value="P:FtsZ-dependent cytokinesis"/>
    <property type="evidence" value="ECO:0007669"/>
    <property type="project" value="UniProtKB-UniRule"/>
</dbReference>
<keyword evidence="3 8" id="KW-0132">Cell division</keyword>
<evidence type="ECO:0000256" key="7">
    <source>
        <dbReference type="ARBA" id="ARBA00023306"/>
    </source>
</evidence>
<evidence type="ECO:0000256" key="3">
    <source>
        <dbReference type="ARBA" id="ARBA00022618"/>
    </source>
</evidence>
<dbReference type="GO" id="GO:0005886">
    <property type="term" value="C:plasma membrane"/>
    <property type="evidence" value="ECO:0007669"/>
    <property type="project" value="UniProtKB-SubCell"/>
</dbReference>
<protein>
    <recommendedName>
        <fullName evidence="8">Cell division protein DivIB</fullName>
    </recommendedName>
</protein>
<dbReference type="PANTHER" id="PTHR37820:SF1">
    <property type="entry name" value="CELL DIVISION PROTEIN FTSQ"/>
    <property type="match status" value="1"/>
</dbReference>
<dbReference type="InterPro" id="IPR050487">
    <property type="entry name" value="FtsQ_DivIB"/>
</dbReference>
<evidence type="ECO:0000256" key="2">
    <source>
        <dbReference type="ARBA" id="ARBA00022475"/>
    </source>
</evidence>
<dbReference type="InterPro" id="IPR005548">
    <property type="entry name" value="Cell_div_FtsQ/DivIB_C"/>
</dbReference>
<name>A0A8J2VUD2_9BACL</name>
<evidence type="ECO:0000256" key="4">
    <source>
        <dbReference type="ARBA" id="ARBA00022692"/>
    </source>
</evidence>
<evidence type="ECO:0000256" key="8">
    <source>
        <dbReference type="HAMAP-Rule" id="MF_00912"/>
    </source>
</evidence>
<keyword evidence="4 8" id="KW-0812">Transmembrane</keyword>
<proteinExistence type="inferred from homology"/>
<dbReference type="InterPro" id="IPR034746">
    <property type="entry name" value="POTRA"/>
</dbReference>
<gene>
    <name evidence="8 10" type="primary">divIB</name>
    <name evidence="10" type="ORF">GCM10011391_20150</name>
</gene>
<dbReference type="PROSITE" id="PS51779">
    <property type="entry name" value="POTRA"/>
    <property type="match status" value="1"/>
</dbReference>
<accession>A0A8J2VUD2</accession>
<dbReference type="Gene3D" id="3.10.20.310">
    <property type="entry name" value="membrane protein fhac"/>
    <property type="match status" value="1"/>
</dbReference>
<organism evidence="10 11">
    <name type="scientific">Pullulanibacillus camelliae</name>
    <dbReference type="NCBI Taxonomy" id="1707096"/>
    <lineage>
        <taxon>Bacteria</taxon>
        <taxon>Bacillati</taxon>
        <taxon>Bacillota</taxon>
        <taxon>Bacilli</taxon>
        <taxon>Bacillales</taxon>
        <taxon>Sporolactobacillaceae</taxon>
        <taxon>Pullulanibacillus</taxon>
    </lineage>
</organism>
<keyword evidence="11" id="KW-1185">Reference proteome</keyword>
<dbReference type="InterPro" id="IPR026580">
    <property type="entry name" value="DivIB"/>
</dbReference>
<feature type="domain" description="POTRA" evidence="9">
    <location>
        <begin position="53"/>
        <end position="121"/>
    </location>
</feature>
<dbReference type="EMBL" id="BMIR01000008">
    <property type="protein sequence ID" value="GGE41372.1"/>
    <property type="molecule type" value="Genomic_DNA"/>
</dbReference>
<dbReference type="Pfam" id="PF03799">
    <property type="entry name" value="FtsQ_DivIB_C"/>
    <property type="match status" value="1"/>
</dbReference>
<comment type="caution">
    <text evidence="10">The sequence shown here is derived from an EMBL/GenBank/DDBJ whole genome shotgun (WGS) entry which is preliminary data.</text>
</comment>
<comment type="function">
    <text evidence="8">Cell division protein that may be involved in stabilizing or promoting the assembly of the division complex.</text>
</comment>
<dbReference type="GO" id="GO:0032153">
    <property type="term" value="C:cell division site"/>
    <property type="evidence" value="ECO:0007669"/>
    <property type="project" value="UniProtKB-UniRule"/>
</dbReference>
<feature type="transmembrane region" description="Helical" evidence="8">
    <location>
        <begin position="31"/>
        <end position="48"/>
    </location>
</feature>
<reference evidence="10" key="1">
    <citation type="journal article" date="2014" name="Int. J. Syst. Evol. Microbiol.">
        <title>Complete genome sequence of Corynebacterium casei LMG S-19264T (=DSM 44701T), isolated from a smear-ripened cheese.</title>
        <authorList>
            <consortium name="US DOE Joint Genome Institute (JGI-PGF)"/>
            <person name="Walter F."/>
            <person name="Albersmeier A."/>
            <person name="Kalinowski J."/>
            <person name="Ruckert C."/>
        </authorList>
    </citation>
    <scope>NUCLEOTIDE SEQUENCE</scope>
    <source>
        <strain evidence="10">CGMCC 1.15371</strain>
    </source>
</reference>
<dbReference type="Pfam" id="PF08478">
    <property type="entry name" value="POTRA_1"/>
    <property type="match status" value="1"/>
</dbReference>
<comment type="subcellular location">
    <subcellularLocation>
        <location evidence="8">Cell membrane</location>
        <topology evidence="8">Single-pass type II membrane protein</topology>
    </subcellularLocation>
    <subcellularLocation>
        <location evidence="1">Membrane</location>
    </subcellularLocation>
    <text evidence="8">Localizes to the division septum.</text>
</comment>
<keyword evidence="7 8" id="KW-0131">Cell cycle</keyword>
<dbReference type="Proteomes" id="UP000628775">
    <property type="component" value="Unassembled WGS sequence"/>
</dbReference>
<evidence type="ECO:0000256" key="1">
    <source>
        <dbReference type="ARBA" id="ARBA00004370"/>
    </source>
</evidence>